<dbReference type="OrthoDB" id="2960907at2"/>
<evidence type="ECO:0000256" key="1">
    <source>
        <dbReference type="SAM" id="Phobius"/>
    </source>
</evidence>
<dbReference type="AlphaFoldDB" id="A0A4S3PN23"/>
<feature type="transmembrane region" description="Helical" evidence="1">
    <location>
        <begin position="307"/>
        <end position="327"/>
    </location>
</feature>
<proteinExistence type="predicted"/>
<feature type="transmembrane region" description="Helical" evidence="1">
    <location>
        <begin position="245"/>
        <end position="262"/>
    </location>
</feature>
<organism evidence="2 3">
    <name type="scientific">Bacillus timonensis</name>
    <dbReference type="NCBI Taxonomy" id="1033734"/>
    <lineage>
        <taxon>Bacteria</taxon>
        <taxon>Bacillati</taxon>
        <taxon>Bacillota</taxon>
        <taxon>Bacilli</taxon>
        <taxon>Bacillales</taxon>
        <taxon>Bacillaceae</taxon>
        <taxon>Bacillus</taxon>
    </lineage>
</organism>
<feature type="transmembrane region" description="Helical" evidence="1">
    <location>
        <begin position="194"/>
        <end position="215"/>
    </location>
</feature>
<feature type="transmembrane region" description="Helical" evidence="1">
    <location>
        <begin position="425"/>
        <end position="445"/>
    </location>
</feature>
<evidence type="ECO:0000313" key="3">
    <source>
        <dbReference type="Proteomes" id="UP000306477"/>
    </source>
</evidence>
<dbReference type="EMBL" id="SLUB01000045">
    <property type="protein sequence ID" value="THE10516.1"/>
    <property type="molecule type" value="Genomic_DNA"/>
</dbReference>
<feature type="transmembrane region" description="Helical" evidence="1">
    <location>
        <begin position="50"/>
        <end position="67"/>
    </location>
</feature>
<dbReference type="Proteomes" id="UP000306477">
    <property type="component" value="Unassembled WGS sequence"/>
</dbReference>
<evidence type="ECO:0000313" key="2">
    <source>
        <dbReference type="EMBL" id="THE10516.1"/>
    </source>
</evidence>
<dbReference type="RefSeq" id="WP_136381050.1">
    <property type="nucleotide sequence ID" value="NZ_SLUB01000045.1"/>
</dbReference>
<keyword evidence="3" id="KW-1185">Reference proteome</keyword>
<comment type="caution">
    <text evidence="2">The sequence shown here is derived from an EMBL/GenBank/DDBJ whole genome shotgun (WGS) entry which is preliminary data.</text>
</comment>
<keyword evidence="1" id="KW-1133">Transmembrane helix</keyword>
<sequence length="448" mass="51147">MRVFAYSLLIFFYILSRFIEHPLLSFSMGICATIALIISLFYARGLYLKSGLIFTIIGFFLFFQSQLEWEELFLNFEAMLGMLSLFLFLPFINSLIRVGRYDQSLSLFLQQGITHLSKLYTRSFLVTHLLGLFLNIATIPLLSNSLNNSMKQLPKKTIDKFKAQSLLRSYALCLSWSPMEVMVSISLDITRANYIHILPLMLIIVLIATTVDLTFAHFKYKQELNINTVVKEISPQKFRKNVTEMLILLVIFIIGVNLLQLILNKGYLFSIILLILPISIVWAFVIRRPKRYLKMTVPHWIERTNNLSNYFFMFLTAGFFVGMLSAAGHLEFLQTIFSANTENTLLFFLMIGVYFLITALIGFHPLVSITLIAELLAPIIPSIPSISLTLVFISCSLATIIYSPYNVSLSILADIIKVNPYKVGLMNIPYALFYMLLTIGVAYLITLL</sequence>
<feature type="transmembrane region" description="Helical" evidence="1">
    <location>
        <begin position="347"/>
        <end position="373"/>
    </location>
</feature>
<feature type="transmembrane region" description="Helical" evidence="1">
    <location>
        <begin position="79"/>
        <end position="98"/>
    </location>
</feature>
<feature type="transmembrane region" description="Helical" evidence="1">
    <location>
        <begin position="26"/>
        <end position="43"/>
    </location>
</feature>
<gene>
    <name evidence="2" type="ORF">E1I69_18520</name>
</gene>
<protein>
    <recommendedName>
        <fullName evidence="4">C4-dicarboxylate ABC transporter</fullName>
    </recommendedName>
</protein>
<keyword evidence="1" id="KW-0472">Membrane</keyword>
<name>A0A4S3PN23_9BACI</name>
<evidence type="ECO:0008006" key="4">
    <source>
        <dbReference type="Google" id="ProtNLM"/>
    </source>
</evidence>
<accession>A0A4S3PN23</accession>
<feature type="transmembrane region" description="Helical" evidence="1">
    <location>
        <begin position="385"/>
        <end position="405"/>
    </location>
</feature>
<feature type="transmembrane region" description="Helical" evidence="1">
    <location>
        <begin position="268"/>
        <end position="286"/>
    </location>
</feature>
<keyword evidence="1" id="KW-0812">Transmembrane</keyword>
<reference evidence="2 3" key="1">
    <citation type="journal article" date="2019" name="Indoor Air">
        <title>Impacts of indoor surface finishes on bacterial viability.</title>
        <authorList>
            <person name="Hu J."/>
            <person name="Maamar S.B."/>
            <person name="Glawe A.J."/>
            <person name="Gottel N."/>
            <person name="Gilbert J.A."/>
            <person name="Hartmann E.M."/>
        </authorList>
    </citation>
    <scope>NUCLEOTIDE SEQUENCE [LARGE SCALE GENOMIC DNA]</scope>
    <source>
        <strain evidence="2 3">AF060A6</strain>
    </source>
</reference>
<feature type="transmembrane region" description="Helical" evidence="1">
    <location>
        <begin position="119"/>
        <end position="142"/>
    </location>
</feature>